<comment type="subcellular location">
    <subcellularLocation>
        <location evidence="1">Cytoplasm</location>
    </subcellularLocation>
</comment>
<dbReference type="AlphaFoldDB" id="A0A3Q1HN28"/>
<evidence type="ECO:0000256" key="3">
    <source>
        <dbReference type="ARBA" id="ARBA00022490"/>
    </source>
</evidence>
<dbReference type="GeneID" id="113167741"/>
<evidence type="ECO:0000256" key="5">
    <source>
        <dbReference type="ARBA" id="ARBA00022741"/>
    </source>
</evidence>
<dbReference type="InterPro" id="IPR050637">
    <property type="entry name" value="NLRP_innate_immun_reg"/>
</dbReference>
<reference evidence="8" key="3">
    <citation type="submission" date="2025-09" db="UniProtKB">
        <authorList>
            <consortium name="Ensembl"/>
        </authorList>
    </citation>
    <scope>IDENTIFICATION</scope>
</reference>
<reference evidence="8" key="1">
    <citation type="submission" date="2021-04" db="EMBL/GenBank/DDBJ databases">
        <authorList>
            <consortium name="Wellcome Sanger Institute Data Sharing"/>
        </authorList>
    </citation>
    <scope>NUCLEOTIDE SEQUENCE [LARGE SCALE GENOMIC DNA]</scope>
</reference>
<name>A0A3Q1HN28_ANATE</name>
<dbReference type="GO" id="GO:0005829">
    <property type="term" value="C:cytosol"/>
    <property type="evidence" value="ECO:0007669"/>
    <property type="project" value="UniProtKB-SubCell"/>
</dbReference>
<proteinExistence type="inferred from homology"/>
<dbReference type="PANTHER" id="PTHR45690">
    <property type="entry name" value="NACHT, LRR AND PYD DOMAINS-CONTAINING PROTEIN 12"/>
    <property type="match status" value="1"/>
</dbReference>
<dbReference type="InterPro" id="IPR027417">
    <property type="entry name" value="P-loop_NTPase"/>
</dbReference>
<reference evidence="8" key="2">
    <citation type="submission" date="2025-08" db="UniProtKB">
        <authorList>
            <consortium name="Ensembl"/>
        </authorList>
    </citation>
    <scope>IDENTIFICATION</scope>
</reference>
<dbReference type="InterPro" id="IPR007111">
    <property type="entry name" value="NACHT_NTPase"/>
</dbReference>
<dbReference type="Gene3D" id="3.80.10.10">
    <property type="entry name" value="Ribonuclease Inhibitor"/>
    <property type="match status" value="2"/>
</dbReference>
<keyword evidence="4" id="KW-0677">Repeat</keyword>
<dbReference type="Proteomes" id="UP000265040">
    <property type="component" value="Chromosome 7"/>
</dbReference>
<evidence type="ECO:0000256" key="4">
    <source>
        <dbReference type="ARBA" id="ARBA00022737"/>
    </source>
</evidence>
<organism evidence="8 9">
    <name type="scientific">Anabas testudineus</name>
    <name type="common">Climbing perch</name>
    <name type="synonym">Anthias testudineus</name>
    <dbReference type="NCBI Taxonomy" id="64144"/>
    <lineage>
        <taxon>Eukaryota</taxon>
        <taxon>Metazoa</taxon>
        <taxon>Chordata</taxon>
        <taxon>Craniata</taxon>
        <taxon>Vertebrata</taxon>
        <taxon>Euteleostomi</taxon>
        <taxon>Actinopterygii</taxon>
        <taxon>Neopterygii</taxon>
        <taxon>Teleostei</taxon>
        <taxon>Neoteleostei</taxon>
        <taxon>Acanthomorphata</taxon>
        <taxon>Anabantaria</taxon>
        <taxon>Anabantiformes</taxon>
        <taxon>Anabantoidei</taxon>
        <taxon>Anabantidae</taxon>
        <taxon>Anabas</taxon>
    </lineage>
</organism>
<comment type="similarity">
    <text evidence="2">Belongs to the NLRP family.</text>
</comment>
<dbReference type="SUPFAM" id="SSF52540">
    <property type="entry name" value="P-loop containing nucleoside triphosphate hydrolases"/>
    <property type="match status" value="1"/>
</dbReference>
<sequence>MDKDTVLTRILSSKGIWTLLGGKPPASVINNNEYISPLTSEAQVTDSSSPPSADQAIHKALCGETKTVMLVGAEGSGKTTALEKLVVDWAKGEHLQNFSYVFYFPIREINSLEATLSLESLLQRHHGHIPAESMPLLLQRPEDVLFLFDDLDQYRHSLDPSVHTLCSDPSQAAPVSCLMASLLHGSLLKGAAFVVSAKGCLEFLSGTTVKVLGFLKPQRESYFNGFFTDPTSANKALMHMERTLGFYDFCASPRFCWTVCSIYKRLMEAGRKLPETLSQLYVDILVHLMQALSLNKSSIRELVSALGRMASHCCLDRHTGCTKEEMNAFGFQQFLSSVVDFLKVDGDLEENTCVFSFHSQLMLEFILAMSFFLDKSMCDGVEKMLEKHKGRVEFLDLFLSGLSEPIQRRPMETLLGELNSDQIMNFKFWFKSSTEATLKGCYKDMHCRCFHLLYQAQNKSLVKEIITSSAPMGISYGDLSLQDCVALNYVVTCLGEMKQLNLYNTRNFTEEQAEVLAPTMSMSHNIILSNSSLSTGAVPHVASALSRGVTTNLDLSHTYLGDEKFSVLCAGLRDCKLRELNLLSCNLTSCEDLVSVLTSGTSQLCVLNMMFNQIGDQAFIELCKALHSPHCKLQELWLRRCELTAASMEALSAALCSGKSELRKVDLTQNTVGDSGVETLSKCLQHPLCKLQSLILFDTELTGACCPHLMQALMSEHCSLTELDLSVNDLGQEGALLLCQALSRPGCPLENLGLKRCELTQSVFQELGSVLRSGTSQLKSLNVGINKVGDQGIKHIWDAVAHPSCLLEELDVEMTDLTDACVEDLCAAIRANKTLKSLELRNNSLTDVSVPALVQVMQNSDNMQEMNLKYNDFSEDVFDMLEECDRIRY</sequence>
<dbReference type="Ensembl" id="ENSATET00000010415.3">
    <property type="protein sequence ID" value="ENSATEP00000010237.3"/>
    <property type="gene ID" value="ENSATEG00000007210.3"/>
</dbReference>
<dbReference type="PROSITE" id="PS50837">
    <property type="entry name" value="NACHT"/>
    <property type="match status" value="1"/>
</dbReference>
<dbReference type="FunCoup" id="A0A3Q1HN28">
    <property type="interactions" value="42"/>
</dbReference>
<keyword evidence="3" id="KW-0963">Cytoplasm</keyword>
<dbReference type="InterPro" id="IPR032675">
    <property type="entry name" value="LRR_dom_sf"/>
</dbReference>
<accession>A0A3Q1HN28</accession>
<dbReference type="STRING" id="64144.ENSATEP00000010246"/>
<dbReference type="InParanoid" id="A0A3Q1HN28"/>
<dbReference type="RefSeq" id="XP_026224349.1">
    <property type="nucleotide sequence ID" value="XM_026368564.1"/>
</dbReference>
<protein>
    <submittedName>
        <fullName evidence="8">Si:ch73-233m11.2</fullName>
    </submittedName>
</protein>
<feature type="domain" description="NACHT" evidence="7">
    <location>
        <begin position="66"/>
        <end position="198"/>
    </location>
</feature>
<keyword evidence="6" id="KW-0067">ATP-binding</keyword>
<dbReference type="GeneTree" id="ENSGT01150000287004"/>
<dbReference type="Pfam" id="PF13516">
    <property type="entry name" value="LRR_6"/>
    <property type="match status" value="3"/>
</dbReference>
<dbReference type="Pfam" id="PF05729">
    <property type="entry name" value="NACHT"/>
    <property type="match status" value="1"/>
</dbReference>
<dbReference type="PANTHER" id="PTHR45690:SF19">
    <property type="entry name" value="NACHT, LRR AND PYD DOMAINS-CONTAINING PROTEIN 3"/>
    <property type="match status" value="1"/>
</dbReference>
<keyword evidence="5" id="KW-0547">Nucleotide-binding</keyword>
<dbReference type="SMART" id="SM00368">
    <property type="entry name" value="LRR_RI"/>
    <property type="match status" value="10"/>
</dbReference>
<evidence type="ECO:0000259" key="7">
    <source>
        <dbReference type="PROSITE" id="PS50837"/>
    </source>
</evidence>
<keyword evidence="9" id="KW-1185">Reference proteome</keyword>
<evidence type="ECO:0000256" key="6">
    <source>
        <dbReference type="ARBA" id="ARBA00022840"/>
    </source>
</evidence>
<dbReference type="SUPFAM" id="SSF52047">
    <property type="entry name" value="RNI-like"/>
    <property type="match status" value="1"/>
</dbReference>
<dbReference type="InterPro" id="IPR001611">
    <property type="entry name" value="Leu-rich_rpt"/>
</dbReference>
<evidence type="ECO:0000313" key="9">
    <source>
        <dbReference type="Proteomes" id="UP000265040"/>
    </source>
</evidence>
<evidence type="ECO:0000256" key="1">
    <source>
        <dbReference type="ARBA" id="ARBA00004496"/>
    </source>
</evidence>
<dbReference type="GO" id="GO:0005524">
    <property type="term" value="F:ATP binding"/>
    <property type="evidence" value="ECO:0007669"/>
    <property type="project" value="UniProtKB-KW"/>
</dbReference>
<dbReference type="Gene3D" id="3.40.50.300">
    <property type="entry name" value="P-loop containing nucleotide triphosphate hydrolases"/>
    <property type="match status" value="1"/>
</dbReference>
<evidence type="ECO:0000256" key="2">
    <source>
        <dbReference type="ARBA" id="ARBA00008665"/>
    </source>
</evidence>
<evidence type="ECO:0000313" key="8">
    <source>
        <dbReference type="Ensembl" id="ENSATEP00000010237.3"/>
    </source>
</evidence>